<evidence type="ECO:0000256" key="1">
    <source>
        <dbReference type="SAM" id="MobiDB-lite"/>
    </source>
</evidence>
<keyword evidence="4" id="KW-1185">Reference proteome</keyword>
<evidence type="ECO:0000313" key="3">
    <source>
        <dbReference type="EMBL" id="RJT36418.1"/>
    </source>
</evidence>
<reference evidence="3 4" key="1">
    <citation type="submission" date="2018-09" db="EMBL/GenBank/DDBJ databases">
        <title>Mesorhizobium carmichaelinearum sp. nov. isolated from Carmichaelinea spp. root nodules in New Zealand.</title>
        <authorList>
            <person name="De Meyer S.E."/>
        </authorList>
    </citation>
    <scope>NUCLEOTIDE SEQUENCE [LARGE SCALE GENOMIC DNA]</scope>
    <source>
        <strain evidence="3 4">ICMP19557</strain>
    </source>
</reference>
<accession>A0A3A5KUN9</accession>
<organism evidence="3 4">
    <name type="scientific">Mesorhizobium waimense</name>
    <dbReference type="NCBI Taxonomy" id="1300307"/>
    <lineage>
        <taxon>Bacteria</taxon>
        <taxon>Pseudomonadati</taxon>
        <taxon>Pseudomonadota</taxon>
        <taxon>Alphaproteobacteria</taxon>
        <taxon>Hyphomicrobiales</taxon>
        <taxon>Phyllobacteriaceae</taxon>
        <taxon>Mesorhizobium</taxon>
    </lineage>
</organism>
<feature type="region of interest" description="Disordered" evidence="1">
    <location>
        <begin position="193"/>
        <end position="224"/>
    </location>
</feature>
<evidence type="ECO:0000313" key="4">
    <source>
        <dbReference type="Proteomes" id="UP000272706"/>
    </source>
</evidence>
<dbReference type="Proteomes" id="UP000272706">
    <property type="component" value="Unassembled WGS sequence"/>
</dbReference>
<proteinExistence type="predicted"/>
<protein>
    <recommendedName>
        <fullName evidence="5">Porin family protein</fullName>
    </recommendedName>
</protein>
<dbReference type="EMBL" id="QZWZ01000015">
    <property type="protein sequence ID" value="RJT36418.1"/>
    <property type="molecule type" value="Genomic_DNA"/>
</dbReference>
<comment type="caution">
    <text evidence="3">The sequence shown here is derived from an EMBL/GenBank/DDBJ whole genome shotgun (WGS) entry which is preliminary data.</text>
</comment>
<dbReference type="AlphaFoldDB" id="A0A3A5KUN9"/>
<name>A0A3A5KUN9_9HYPH</name>
<feature type="signal peptide" evidence="2">
    <location>
        <begin position="1"/>
        <end position="25"/>
    </location>
</feature>
<sequence>MNYFDLSKIALAAAFLTSASYPVMAGDWSGVYVGGGVSFRKNKEDFPNGTDRLTMDDSTAPGIAHFEKVPDLEHEGNTIGGHVLAGYMFQKGRFVFGAEADYEFGPSFSDGRSPGIPTCGNPPIITPGNFGCVGLSTFFEDVKTLGHVRGVVGVELTPTLLAFGPAALPSAKARSLFAHRQADLSRIRRARRLPAPRPLPAATSAKPYMASRSAVACRSKSATA</sequence>
<evidence type="ECO:0008006" key="5">
    <source>
        <dbReference type="Google" id="ProtNLM"/>
    </source>
</evidence>
<feature type="chain" id="PRO_5017192184" description="Porin family protein" evidence="2">
    <location>
        <begin position="26"/>
        <end position="224"/>
    </location>
</feature>
<keyword evidence="2" id="KW-0732">Signal</keyword>
<evidence type="ECO:0000256" key="2">
    <source>
        <dbReference type="SAM" id="SignalP"/>
    </source>
</evidence>
<gene>
    <name evidence="3" type="ORF">D3227_20235</name>
</gene>
<dbReference type="OrthoDB" id="9815357at2"/>
<dbReference type="RefSeq" id="WP_120016063.1">
    <property type="nucleotide sequence ID" value="NZ_QZWZ01000015.1"/>
</dbReference>
<dbReference type="SUPFAM" id="SSF56925">
    <property type="entry name" value="OMPA-like"/>
    <property type="match status" value="1"/>
</dbReference>
<dbReference type="InterPro" id="IPR011250">
    <property type="entry name" value="OMP/PagP_B-barrel"/>
</dbReference>